<protein>
    <recommendedName>
        <fullName evidence="5">Secreted protein</fullName>
    </recommendedName>
</protein>
<evidence type="ECO:0000256" key="1">
    <source>
        <dbReference type="SAM" id="MobiDB-lite"/>
    </source>
</evidence>
<evidence type="ECO:0000313" key="3">
    <source>
        <dbReference type="EnsemblPlants" id="OB09G20670.1"/>
    </source>
</evidence>
<feature type="signal peptide" evidence="2">
    <location>
        <begin position="1"/>
        <end position="24"/>
    </location>
</feature>
<dbReference type="eggNOG" id="ENOG502SWB2">
    <property type="taxonomic scope" value="Eukaryota"/>
</dbReference>
<keyword evidence="2" id="KW-0732">Signal</keyword>
<dbReference type="EnsemblPlants" id="OB09G20670.1">
    <property type="protein sequence ID" value="OB09G20670.1"/>
    <property type="gene ID" value="OB09G20670"/>
</dbReference>
<evidence type="ECO:0000256" key="2">
    <source>
        <dbReference type="SAM" id="SignalP"/>
    </source>
</evidence>
<feature type="region of interest" description="Disordered" evidence="1">
    <location>
        <begin position="19"/>
        <end position="44"/>
    </location>
</feature>
<dbReference type="Gramene" id="OB09G20670.1">
    <property type="protein sequence ID" value="OB09G20670.1"/>
    <property type="gene ID" value="OB09G20670"/>
</dbReference>
<dbReference type="HOGENOM" id="CLU_159591_0_0_1"/>
<dbReference type="Proteomes" id="UP000006038">
    <property type="component" value="Chromosome 9"/>
</dbReference>
<proteinExistence type="predicted"/>
<keyword evidence="4" id="KW-1185">Reference proteome</keyword>
<dbReference type="AlphaFoldDB" id="J3MYI8"/>
<evidence type="ECO:0000313" key="4">
    <source>
        <dbReference type="Proteomes" id="UP000006038"/>
    </source>
</evidence>
<reference evidence="3" key="2">
    <citation type="submission" date="2013-04" db="UniProtKB">
        <authorList>
            <consortium name="EnsemblPlants"/>
        </authorList>
    </citation>
    <scope>IDENTIFICATION</scope>
</reference>
<evidence type="ECO:0008006" key="5">
    <source>
        <dbReference type="Google" id="ProtNLM"/>
    </source>
</evidence>
<feature type="chain" id="PRO_5003774552" description="Secreted protein" evidence="2">
    <location>
        <begin position="25"/>
        <end position="88"/>
    </location>
</feature>
<sequence length="88" mass="8078">MVAACALVVSFAVFLCGHSSGVHSDDLPRKKPMASSSKKARPVSGTVVDTTGRCTAAYGVAVVGGCGGGCGGGGGGGGECGGGGGGGC</sequence>
<accession>J3MYI8</accession>
<reference evidence="3" key="1">
    <citation type="journal article" date="2013" name="Nat. Commun.">
        <title>Whole-genome sequencing of Oryza brachyantha reveals mechanisms underlying Oryza genome evolution.</title>
        <authorList>
            <person name="Chen J."/>
            <person name="Huang Q."/>
            <person name="Gao D."/>
            <person name="Wang J."/>
            <person name="Lang Y."/>
            <person name="Liu T."/>
            <person name="Li B."/>
            <person name="Bai Z."/>
            <person name="Luis Goicoechea J."/>
            <person name="Liang C."/>
            <person name="Chen C."/>
            <person name="Zhang W."/>
            <person name="Sun S."/>
            <person name="Liao Y."/>
            <person name="Zhang X."/>
            <person name="Yang L."/>
            <person name="Song C."/>
            <person name="Wang M."/>
            <person name="Shi J."/>
            <person name="Liu G."/>
            <person name="Liu J."/>
            <person name="Zhou H."/>
            <person name="Zhou W."/>
            <person name="Yu Q."/>
            <person name="An N."/>
            <person name="Chen Y."/>
            <person name="Cai Q."/>
            <person name="Wang B."/>
            <person name="Liu B."/>
            <person name="Min J."/>
            <person name="Huang Y."/>
            <person name="Wu H."/>
            <person name="Li Z."/>
            <person name="Zhang Y."/>
            <person name="Yin Y."/>
            <person name="Song W."/>
            <person name="Jiang J."/>
            <person name="Jackson S.A."/>
            <person name="Wing R.A."/>
            <person name="Wang J."/>
            <person name="Chen M."/>
        </authorList>
    </citation>
    <scope>NUCLEOTIDE SEQUENCE [LARGE SCALE GENOMIC DNA]</scope>
    <source>
        <strain evidence="3">cv. IRGC 101232</strain>
    </source>
</reference>
<organism evidence="3">
    <name type="scientific">Oryza brachyantha</name>
    <name type="common">malo sina</name>
    <dbReference type="NCBI Taxonomy" id="4533"/>
    <lineage>
        <taxon>Eukaryota</taxon>
        <taxon>Viridiplantae</taxon>
        <taxon>Streptophyta</taxon>
        <taxon>Embryophyta</taxon>
        <taxon>Tracheophyta</taxon>
        <taxon>Spermatophyta</taxon>
        <taxon>Magnoliopsida</taxon>
        <taxon>Liliopsida</taxon>
        <taxon>Poales</taxon>
        <taxon>Poaceae</taxon>
        <taxon>BOP clade</taxon>
        <taxon>Oryzoideae</taxon>
        <taxon>Oryzeae</taxon>
        <taxon>Oryzinae</taxon>
        <taxon>Oryza</taxon>
    </lineage>
</organism>
<name>J3MYI8_ORYBR</name>